<dbReference type="EMBL" id="SMKS01000018">
    <property type="protein sequence ID" value="TDD06175.1"/>
    <property type="molecule type" value="Genomic_DNA"/>
</dbReference>
<keyword evidence="5" id="KW-1185">Reference proteome</keyword>
<dbReference type="InterPro" id="IPR029787">
    <property type="entry name" value="Nucleotide_cyclase"/>
</dbReference>
<keyword evidence="2" id="KW-0472">Membrane</keyword>
<dbReference type="OrthoDB" id="23692at2"/>
<keyword evidence="2" id="KW-0812">Transmembrane</keyword>
<dbReference type="GO" id="GO:0005886">
    <property type="term" value="C:plasma membrane"/>
    <property type="evidence" value="ECO:0007669"/>
    <property type="project" value="TreeGrafter"/>
</dbReference>
<feature type="region of interest" description="Disordered" evidence="1">
    <location>
        <begin position="44"/>
        <end position="83"/>
    </location>
</feature>
<protein>
    <submittedName>
        <fullName evidence="4">GGDEF domain-containing protein</fullName>
    </submittedName>
</protein>
<dbReference type="PANTHER" id="PTHR45138:SF24">
    <property type="entry name" value="DIGUANYLATE CYCLASE DGCC-RELATED"/>
    <property type="match status" value="1"/>
</dbReference>
<feature type="transmembrane region" description="Helical" evidence="2">
    <location>
        <begin position="88"/>
        <end position="109"/>
    </location>
</feature>
<evidence type="ECO:0000313" key="5">
    <source>
        <dbReference type="Proteomes" id="UP000295674"/>
    </source>
</evidence>
<dbReference type="PROSITE" id="PS50887">
    <property type="entry name" value="GGDEF"/>
    <property type="match status" value="1"/>
</dbReference>
<dbReference type="InterPro" id="IPR050469">
    <property type="entry name" value="Diguanylate_Cyclase"/>
</dbReference>
<comment type="caution">
    <text evidence="4">The sequence shown here is derived from an EMBL/GenBank/DDBJ whole genome shotgun (WGS) entry which is preliminary data.</text>
</comment>
<evidence type="ECO:0000256" key="2">
    <source>
        <dbReference type="SAM" id="Phobius"/>
    </source>
</evidence>
<dbReference type="GO" id="GO:0052621">
    <property type="term" value="F:diguanylate cyclase activity"/>
    <property type="evidence" value="ECO:0007669"/>
    <property type="project" value="TreeGrafter"/>
</dbReference>
<dbReference type="InterPro" id="IPR043128">
    <property type="entry name" value="Rev_trsase/Diguanyl_cyclase"/>
</dbReference>
<gene>
    <name evidence="4" type="ORF">E1181_13000</name>
</gene>
<sequence>MDASNIRAKSRPCLQVFLQTFLHLQGQSGTVAAAERSSILIRQRESGARQMAPARAGGGRGDDPVVAAGDGSPRASDSPGFDPRSGDAMSVLVAVGALALCAILSAALLDSRRKRRELEKRLAVADRAAHTDPLTGLANRAGLQRALDHQRASTRPSDHIAMILLDLDGLKETNDLYGHDFGDSVLVAVAHRINEKAGHAACAARLGGDEFVVLLSGEAPQDADALAAELCADIASAEVMSEMPIRCSASAGVAVLPAHRMHQLVTAADQAMYRAKSTRAGTSRYQPLTDVADRIPRNRTALVALEGGASKEAQG</sequence>
<dbReference type="Proteomes" id="UP000295674">
    <property type="component" value="Unassembled WGS sequence"/>
</dbReference>
<dbReference type="GO" id="GO:0043709">
    <property type="term" value="P:cell adhesion involved in single-species biofilm formation"/>
    <property type="evidence" value="ECO:0007669"/>
    <property type="project" value="TreeGrafter"/>
</dbReference>
<dbReference type="GO" id="GO:1902201">
    <property type="term" value="P:negative regulation of bacterial-type flagellum-dependent cell motility"/>
    <property type="evidence" value="ECO:0007669"/>
    <property type="project" value="TreeGrafter"/>
</dbReference>
<dbReference type="PANTHER" id="PTHR45138">
    <property type="entry name" value="REGULATORY COMPONENTS OF SENSORY TRANSDUCTION SYSTEM"/>
    <property type="match status" value="1"/>
</dbReference>
<feature type="domain" description="GGDEF" evidence="3">
    <location>
        <begin position="158"/>
        <end position="290"/>
    </location>
</feature>
<dbReference type="InterPro" id="IPR000160">
    <property type="entry name" value="GGDEF_dom"/>
</dbReference>
<dbReference type="SUPFAM" id="SSF55073">
    <property type="entry name" value="Nucleotide cyclase"/>
    <property type="match status" value="1"/>
</dbReference>
<accession>A0A4R4VUS7</accession>
<dbReference type="AlphaFoldDB" id="A0A4R4VUS7"/>
<proteinExistence type="predicted"/>
<name>A0A4R4VUS7_9PSEU</name>
<keyword evidence="2" id="KW-1133">Transmembrane helix</keyword>
<dbReference type="Gene3D" id="3.30.70.270">
    <property type="match status" value="1"/>
</dbReference>
<evidence type="ECO:0000256" key="1">
    <source>
        <dbReference type="SAM" id="MobiDB-lite"/>
    </source>
</evidence>
<dbReference type="NCBIfam" id="TIGR00254">
    <property type="entry name" value="GGDEF"/>
    <property type="match status" value="1"/>
</dbReference>
<evidence type="ECO:0000259" key="3">
    <source>
        <dbReference type="PROSITE" id="PS50887"/>
    </source>
</evidence>
<organism evidence="4 5">
    <name type="scientific">Saccharopolyspora terrae</name>
    <dbReference type="NCBI Taxonomy" id="2530384"/>
    <lineage>
        <taxon>Bacteria</taxon>
        <taxon>Bacillati</taxon>
        <taxon>Actinomycetota</taxon>
        <taxon>Actinomycetes</taxon>
        <taxon>Pseudonocardiales</taxon>
        <taxon>Pseudonocardiaceae</taxon>
        <taxon>Saccharopolyspora</taxon>
    </lineage>
</organism>
<dbReference type="Pfam" id="PF00990">
    <property type="entry name" value="GGDEF"/>
    <property type="match status" value="1"/>
</dbReference>
<dbReference type="CDD" id="cd01949">
    <property type="entry name" value="GGDEF"/>
    <property type="match status" value="1"/>
</dbReference>
<dbReference type="SMART" id="SM00267">
    <property type="entry name" value="GGDEF"/>
    <property type="match status" value="1"/>
</dbReference>
<reference evidence="4 5" key="1">
    <citation type="submission" date="2019-03" db="EMBL/GenBank/DDBJ databases">
        <title>Draft genome sequences of novel Actinobacteria.</title>
        <authorList>
            <person name="Sahin N."/>
            <person name="Ay H."/>
            <person name="Saygin H."/>
        </authorList>
    </citation>
    <scope>NUCLEOTIDE SEQUENCE [LARGE SCALE GENOMIC DNA]</scope>
    <source>
        <strain evidence="4 5">16K309</strain>
    </source>
</reference>
<evidence type="ECO:0000313" key="4">
    <source>
        <dbReference type="EMBL" id="TDD06175.1"/>
    </source>
</evidence>